<protein>
    <submittedName>
        <fullName evidence="1">Uncharacterized protein</fullName>
    </submittedName>
</protein>
<comment type="caution">
    <text evidence="1">The sequence shown here is derived from an EMBL/GenBank/DDBJ whole genome shotgun (WGS) entry which is preliminary data.</text>
</comment>
<dbReference type="Proteomes" id="UP001501072">
    <property type="component" value="Unassembled WGS sequence"/>
</dbReference>
<reference evidence="1 2" key="1">
    <citation type="journal article" date="2019" name="Int. J. Syst. Evol. Microbiol.">
        <title>The Global Catalogue of Microorganisms (GCM) 10K type strain sequencing project: providing services to taxonomists for standard genome sequencing and annotation.</title>
        <authorList>
            <consortium name="The Broad Institute Genomics Platform"/>
            <consortium name="The Broad Institute Genome Sequencing Center for Infectious Disease"/>
            <person name="Wu L."/>
            <person name="Ma J."/>
        </authorList>
    </citation>
    <scope>NUCLEOTIDE SEQUENCE [LARGE SCALE GENOMIC DNA]</scope>
    <source>
        <strain evidence="1 2">JCM 11269</strain>
    </source>
</reference>
<dbReference type="RefSeq" id="WP_346073354.1">
    <property type="nucleotide sequence ID" value="NZ_BAAAHU010000032.1"/>
</dbReference>
<proteinExistence type="predicted"/>
<keyword evidence="2" id="KW-1185">Reference proteome</keyword>
<dbReference type="EMBL" id="BAAAHU010000032">
    <property type="protein sequence ID" value="GAA1011603.1"/>
    <property type="molecule type" value="Genomic_DNA"/>
</dbReference>
<evidence type="ECO:0000313" key="2">
    <source>
        <dbReference type="Proteomes" id="UP001501072"/>
    </source>
</evidence>
<organism evidence="1 2">
    <name type="scientific">Streptomyces thermogriseus</name>
    <dbReference type="NCBI Taxonomy" id="75292"/>
    <lineage>
        <taxon>Bacteria</taxon>
        <taxon>Bacillati</taxon>
        <taxon>Actinomycetota</taxon>
        <taxon>Actinomycetes</taxon>
        <taxon>Kitasatosporales</taxon>
        <taxon>Streptomycetaceae</taxon>
        <taxon>Streptomyces</taxon>
    </lineage>
</organism>
<accession>A0ABN1T0S4</accession>
<name>A0ABN1T0S4_9ACTN</name>
<gene>
    <name evidence="1" type="ORF">GCM10009564_32970</name>
</gene>
<evidence type="ECO:0000313" key="1">
    <source>
        <dbReference type="EMBL" id="GAA1011603.1"/>
    </source>
</evidence>
<sequence>MQSLRAYLERYAAGEVTREEMLDRVAAWPLEERDLDPAHGLPDHQDNTGDVLGEAVLLDLISEEDYREILRRRQLG</sequence>